<evidence type="ECO:0000313" key="3">
    <source>
        <dbReference type="EMBL" id="GAQ85819.1"/>
    </source>
</evidence>
<feature type="compositionally biased region" description="Low complexity" evidence="1">
    <location>
        <begin position="93"/>
        <end position="105"/>
    </location>
</feature>
<dbReference type="Proteomes" id="UP000054558">
    <property type="component" value="Unassembled WGS sequence"/>
</dbReference>
<feature type="domain" description="SMP" evidence="2">
    <location>
        <begin position="67"/>
        <end position="109"/>
    </location>
</feature>
<dbReference type="EMBL" id="DF237205">
    <property type="protein sequence ID" value="GAQ85819.1"/>
    <property type="molecule type" value="Genomic_DNA"/>
</dbReference>
<evidence type="ECO:0000259" key="2">
    <source>
        <dbReference type="Pfam" id="PF04927"/>
    </source>
</evidence>
<organism evidence="3 4">
    <name type="scientific">Klebsormidium nitens</name>
    <name type="common">Green alga</name>
    <name type="synonym">Ulothrix nitens</name>
    <dbReference type="NCBI Taxonomy" id="105231"/>
    <lineage>
        <taxon>Eukaryota</taxon>
        <taxon>Viridiplantae</taxon>
        <taxon>Streptophyta</taxon>
        <taxon>Klebsormidiophyceae</taxon>
        <taxon>Klebsormidiales</taxon>
        <taxon>Klebsormidiaceae</taxon>
        <taxon>Klebsormidium</taxon>
    </lineage>
</organism>
<sequence>MSNSYKMAAAISVAISPALGITHTTPTKRISRQTGAPKPRAATSVVKPIAKSKGHSSSNYWMSDKQAKTPMTQEAASRIQSAEAKAGDGGVKAGSFAARAQSAAARNERGRDKGGSQSENPSFGYKGDQSGGEEDYWSE</sequence>
<accession>A0A0U9HKF9</accession>
<proteinExistence type="predicted"/>
<feature type="compositionally biased region" description="Polar residues" evidence="1">
    <location>
        <begin position="24"/>
        <end position="34"/>
    </location>
</feature>
<name>A0A0U9HKF9_KLENI</name>
<protein>
    <recommendedName>
        <fullName evidence="2">SMP domain-containing protein</fullName>
    </recommendedName>
</protein>
<gene>
    <name evidence="3" type="ORF">KFL_002560050</name>
</gene>
<dbReference type="InterPro" id="IPR007011">
    <property type="entry name" value="LEA_SMP_dom"/>
</dbReference>
<keyword evidence="4" id="KW-1185">Reference proteome</keyword>
<evidence type="ECO:0000313" key="4">
    <source>
        <dbReference type="Proteomes" id="UP000054558"/>
    </source>
</evidence>
<dbReference type="AlphaFoldDB" id="A0A0U9HKF9"/>
<feature type="compositionally biased region" description="Polar residues" evidence="1">
    <location>
        <begin position="69"/>
        <end position="80"/>
    </location>
</feature>
<dbReference type="Pfam" id="PF04927">
    <property type="entry name" value="SMP"/>
    <property type="match status" value="1"/>
</dbReference>
<reference evidence="3 4" key="1">
    <citation type="journal article" date="2014" name="Nat. Commun.">
        <title>Klebsormidium flaccidum genome reveals primary factors for plant terrestrial adaptation.</title>
        <authorList>
            <person name="Hori K."/>
            <person name="Maruyama F."/>
            <person name="Fujisawa T."/>
            <person name="Togashi T."/>
            <person name="Yamamoto N."/>
            <person name="Seo M."/>
            <person name="Sato S."/>
            <person name="Yamada T."/>
            <person name="Mori H."/>
            <person name="Tajima N."/>
            <person name="Moriyama T."/>
            <person name="Ikeuchi M."/>
            <person name="Watanabe M."/>
            <person name="Wada H."/>
            <person name="Kobayashi K."/>
            <person name="Saito M."/>
            <person name="Masuda T."/>
            <person name="Sasaki-Sekimoto Y."/>
            <person name="Mashiguchi K."/>
            <person name="Awai K."/>
            <person name="Shimojima M."/>
            <person name="Masuda S."/>
            <person name="Iwai M."/>
            <person name="Nobusawa T."/>
            <person name="Narise T."/>
            <person name="Kondo S."/>
            <person name="Saito H."/>
            <person name="Sato R."/>
            <person name="Murakawa M."/>
            <person name="Ihara Y."/>
            <person name="Oshima-Yamada Y."/>
            <person name="Ohtaka K."/>
            <person name="Satoh M."/>
            <person name="Sonobe K."/>
            <person name="Ishii M."/>
            <person name="Ohtani R."/>
            <person name="Kanamori-Sato M."/>
            <person name="Honoki R."/>
            <person name="Miyazaki D."/>
            <person name="Mochizuki H."/>
            <person name="Umetsu J."/>
            <person name="Higashi K."/>
            <person name="Shibata D."/>
            <person name="Kamiya Y."/>
            <person name="Sato N."/>
            <person name="Nakamura Y."/>
            <person name="Tabata S."/>
            <person name="Ida S."/>
            <person name="Kurokawa K."/>
            <person name="Ohta H."/>
        </authorList>
    </citation>
    <scope>NUCLEOTIDE SEQUENCE [LARGE SCALE GENOMIC DNA]</scope>
    <source>
        <strain evidence="3 4">NIES-2285</strain>
    </source>
</reference>
<evidence type="ECO:0000256" key="1">
    <source>
        <dbReference type="SAM" id="MobiDB-lite"/>
    </source>
</evidence>
<feature type="region of interest" description="Disordered" evidence="1">
    <location>
        <begin position="24"/>
        <end position="139"/>
    </location>
</feature>